<gene>
    <name evidence="2" type="ORF">JBL43_14320</name>
</gene>
<dbReference type="Pfam" id="PF04977">
    <property type="entry name" value="DivIC"/>
    <property type="match status" value="1"/>
</dbReference>
<evidence type="ECO:0000313" key="3">
    <source>
        <dbReference type="Proteomes" id="UP000623301"/>
    </source>
</evidence>
<evidence type="ECO:0000313" key="2">
    <source>
        <dbReference type="EMBL" id="MBJ2175424.1"/>
    </source>
</evidence>
<reference evidence="2 3" key="1">
    <citation type="submission" date="2020-12" db="EMBL/GenBank/DDBJ databases">
        <title>Aureibaculum luteum sp. nov. and Aureibaculum flavum sp. nov., novel members of the family Flavobacteriaceae isolated from Antarctic intertidal sediments.</title>
        <authorList>
            <person name="He X."/>
            <person name="Zhang X."/>
        </authorList>
    </citation>
    <scope>NUCLEOTIDE SEQUENCE [LARGE SCALE GENOMIC DNA]</scope>
    <source>
        <strain evidence="2 3">A20</strain>
    </source>
</reference>
<keyword evidence="1" id="KW-0472">Membrane</keyword>
<protein>
    <submittedName>
        <fullName evidence="2">Septum formation initiator family protein</fullName>
    </submittedName>
</protein>
<keyword evidence="1" id="KW-0812">Transmembrane</keyword>
<organism evidence="2 3">
    <name type="scientific">Aureibaculum flavum</name>
    <dbReference type="NCBI Taxonomy" id="2795986"/>
    <lineage>
        <taxon>Bacteria</taxon>
        <taxon>Pseudomonadati</taxon>
        <taxon>Bacteroidota</taxon>
        <taxon>Flavobacteriia</taxon>
        <taxon>Flavobacteriales</taxon>
        <taxon>Flavobacteriaceae</taxon>
        <taxon>Aureibaculum</taxon>
    </lineage>
</organism>
<dbReference type="Proteomes" id="UP000623301">
    <property type="component" value="Unassembled WGS sequence"/>
</dbReference>
<accession>A0ABS0WTX2</accession>
<evidence type="ECO:0000256" key="1">
    <source>
        <dbReference type="SAM" id="Phobius"/>
    </source>
</evidence>
<dbReference type="RefSeq" id="WP_198842091.1">
    <property type="nucleotide sequence ID" value="NZ_JAEHFJ010000007.1"/>
</dbReference>
<name>A0ABS0WTX2_9FLAO</name>
<dbReference type="InterPro" id="IPR007060">
    <property type="entry name" value="FtsL/DivIC"/>
</dbReference>
<comment type="caution">
    <text evidence="2">The sequence shown here is derived from an EMBL/GenBank/DDBJ whole genome shotgun (WGS) entry which is preliminary data.</text>
</comment>
<keyword evidence="3" id="KW-1185">Reference proteome</keyword>
<dbReference type="EMBL" id="JAEHFJ010000007">
    <property type="protein sequence ID" value="MBJ2175424.1"/>
    <property type="molecule type" value="Genomic_DNA"/>
</dbReference>
<proteinExistence type="predicted"/>
<keyword evidence="1" id="KW-1133">Transmembrane helix</keyword>
<feature type="transmembrane region" description="Helical" evidence="1">
    <location>
        <begin position="12"/>
        <end position="32"/>
    </location>
</feature>
<sequence>MTFKEFRQYKVVRFLSNRYILILLLFLVWMLFFDENSYLNHRELNRERSKIKNTIEFYDDGSEYDKKLIKNLQDPDSLEKFAREEYKMKRKDEDIFIIDFDSIKEK</sequence>